<dbReference type="OrthoDB" id="3263285at2759"/>
<dbReference type="EMBL" id="JABCKV010000242">
    <property type="protein sequence ID" value="KAG5641850.1"/>
    <property type="molecule type" value="Genomic_DNA"/>
</dbReference>
<name>A0A9P7KAF6_9AGAR</name>
<proteinExistence type="predicted"/>
<gene>
    <name evidence="2" type="ORF">DXG03_004109</name>
</gene>
<keyword evidence="3" id="KW-1185">Reference proteome</keyword>
<sequence length="255" mass="27814">MASRVLRRLPLLRRVQPFTSTNTLTRAQALVRFASTSAEAPPSTAKPNSDKERNTTSLESTESEAKAIPDIPLLEIPPRVKGWPTPWFSKEDFENYLEPLYSRGWKLKFRKTVIGGEEASAVTSLLDVQYSFATYQAGIAFINGVSEIAEAEHGLIPSCKGPPLVLLIMRRAAPYNALSYTSPSHTVASAGAPTYQFYTNLLALSQAPWTDRLLSVAFLAVAHGRRVLGATTTIGSLIFQEKQVPKQAAPPVSVA</sequence>
<organism evidence="2 3">
    <name type="scientific">Asterophora parasitica</name>
    <dbReference type="NCBI Taxonomy" id="117018"/>
    <lineage>
        <taxon>Eukaryota</taxon>
        <taxon>Fungi</taxon>
        <taxon>Dikarya</taxon>
        <taxon>Basidiomycota</taxon>
        <taxon>Agaricomycotina</taxon>
        <taxon>Agaricomycetes</taxon>
        <taxon>Agaricomycetidae</taxon>
        <taxon>Agaricales</taxon>
        <taxon>Tricholomatineae</taxon>
        <taxon>Lyophyllaceae</taxon>
        <taxon>Asterophora</taxon>
    </lineage>
</organism>
<accession>A0A9P7KAF6</accession>
<reference evidence="2" key="1">
    <citation type="submission" date="2020-07" db="EMBL/GenBank/DDBJ databases">
        <authorList>
            <person name="Nieuwenhuis M."/>
            <person name="Van De Peppel L.J.J."/>
        </authorList>
    </citation>
    <scope>NUCLEOTIDE SEQUENCE</scope>
    <source>
        <strain evidence="2">AP01</strain>
        <tissue evidence="2">Mycelium</tissue>
    </source>
</reference>
<comment type="caution">
    <text evidence="2">The sequence shown here is derived from an EMBL/GenBank/DDBJ whole genome shotgun (WGS) entry which is preliminary data.</text>
</comment>
<evidence type="ECO:0000313" key="3">
    <source>
        <dbReference type="Proteomes" id="UP000775547"/>
    </source>
</evidence>
<dbReference type="AlphaFoldDB" id="A0A9P7KAF6"/>
<evidence type="ECO:0000313" key="2">
    <source>
        <dbReference type="EMBL" id="KAG5641850.1"/>
    </source>
</evidence>
<feature type="compositionally biased region" description="Low complexity" evidence="1">
    <location>
        <begin position="35"/>
        <end position="45"/>
    </location>
</feature>
<feature type="region of interest" description="Disordered" evidence="1">
    <location>
        <begin position="35"/>
        <end position="65"/>
    </location>
</feature>
<dbReference type="Proteomes" id="UP000775547">
    <property type="component" value="Unassembled WGS sequence"/>
</dbReference>
<reference evidence="2" key="2">
    <citation type="submission" date="2021-10" db="EMBL/GenBank/DDBJ databases">
        <title>Phylogenomics reveals ancestral predisposition of the termite-cultivated fungus Termitomyces towards a domesticated lifestyle.</title>
        <authorList>
            <person name="Auxier B."/>
            <person name="Grum-Grzhimaylo A."/>
            <person name="Cardenas M.E."/>
            <person name="Lodge J.D."/>
            <person name="Laessoe T."/>
            <person name="Pedersen O."/>
            <person name="Smith M.E."/>
            <person name="Kuyper T.W."/>
            <person name="Franco-Molano E.A."/>
            <person name="Baroni T.J."/>
            <person name="Aanen D.K."/>
        </authorList>
    </citation>
    <scope>NUCLEOTIDE SEQUENCE</scope>
    <source>
        <strain evidence="2">AP01</strain>
        <tissue evidence="2">Mycelium</tissue>
    </source>
</reference>
<evidence type="ECO:0000256" key="1">
    <source>
        <dbReference type="SAM" id="MobiDB-lite"/>
    </source>
</evidence>
<protein>
    <submittedName>
        <fullName evidence="2">Uncharacterized protein</fullName>
    </submittedName>
</protein>